<dbReference type="SUPFAM" id="SSF51905">
    <property type="entry name" value="FAD/NAD(P)-binding domain"/>
    <property type="match status" value="1"/>
</dbReference>
<evidence type="ECO:0000256" key="2">
    <source>
        <dbReference type="ARBA" id="ARBA00022630"/>
    </source>
</evidence>
<dbReference type="InterPro" id="IPR036188">
    <property type="entry name" value="FAD/NAD-bd_sf"/>
</dbReference>
<sequence>MGYGIGLAGWEGHPARGKVTGAGDAEHPMTPHRGQGLNNAVLDCHELVTQIGAMPQRTSDALKDAVKRYEETMCKRGNEAVLSN</sequence>
<name>A0A423W2D5_9PEZI</name>
<comment type="cofactor">
    <cofactor evidence="1">
        <name>FAD</name>
        <dbReference type="ChEBI" id="CHEBI:57692"/>
    </cofactor>
</comment>
<dbReference type="STRING" id="1230097.A0A423W2D5"/>
<organism evidence="8 9">
    <name type="scientific">Cytospora leucostoma</name>
    <dbReference type="NCBI Taxonomy" id="1230097"/>
    <lineage>
        <taxon>Eukaryota</taxon>
        <taxon>Fungi</taxon>
        <taxon>Dikarya</taxon>
        <taxon>Ascomycota</taxon>
        <taxon>Pezizomycotina</taxon>
        <taxon>Sordariomycetes</taxon>
        <taxon>Sordariomycetidae</taxon>
        <taxon>Diaporthales</taxon>
        <taxon>Cytosporaceae</taxon>
        <taxon>Cytospora</taxon>
    </lineage>
</organism>
<evidence type="ECO:0000256" key="4">
    <source>
        <dbReference type="ARBA" id="ARBA00023002"/>
    </source>
</evidence>
<comment type="caution">
    <text evidence="8">The sequence shown here is derived from an EMBL/GenBank/DDBJ whole genome shotgun (WGS) entry which is preliminary data.</text>
</comment>
<evidence type="ECO:0000313" key="9">
    <source>
        <dbReference type="Proteomes" id="UP000285146"/>
    </source>
</evidence>
<feature type="region of interest" description="Disordered" evidence="6">
    <location>
        <begin position="14"/>
        <end position="37"/>
    </location>
</feature>
<keyword evidence="3" id="KW-0274">FAD</keyword>
<reference evidence="8 9" key="1">
    <citation type="submission" date="2015-09" db="EMBL/GenBank/DDBJ databases">
        <title>Host preference determinants of Valsa canker pathogens revealed by comparative genomics.</title>
        <authorList>
            <person name="Yin Z."/>
            <person name="Huang L."/>
        </authorList>
    </citation>
    <scope>NUCLEOTIDE SEQUENCE [LARGE SCALE GENOMIC DNA]</scope>
    <source>
        <strain evidence="8 9">SXYLt</strain>
    </source>
</reference>
<dbReference type="EMBL" id="LKEB01000064">
    <property type="protein sequence ID" value="ROV97469.1"/>
    <property type="molecule type" value="Genomic_DNA"/>
</dbReference>
<accession>A0A423W2D5</accession>
<dbReference type="PANTHER" id="PTHR47178">
    <property type="entry name" value="MONOOXYGENASE, FAD-BINDING"/>
    <property type="match status" value="1"/>
</dbReference>
<dbReference type="PRINTS" id="PR00420">
    <property type="entry name" value="RNGMNOXGNASE"/>
</dbReference>
<dbReference type="Gene3D" id="3.50.50.60">
    <property type="entry name" value="FAD/NAD(P)-binding domain"/>
    <property type="match status" value="1"/>
</dbReference>
<evidence type="ECO:0000313" key="8">
    <source>
        <dbReference type="EMBL" id="ROV97469.1"/>
    </source>
</evidence>
<dbReference type="GO" id="GO:0071949">
    <property type="term" value="F:FAD binding"/>
    <property type="evidence" value="ECO:0007669"/>
    <property type="project" value="InterPro"/>
</dbReference>
<keyword evidence="9" id="KW-1185">Reference proteome</keyword>
<keyword evidence="4" id="KW-0560">Oxidoreductase</keyword>
<dbReference type="InterPro" id="IPR002938">
    <property type="entry name" value="FAD-bd"/>
</dbReference>
<protein>
    <recommendedName>
        <fullName evidence="7">FAD-binding domain-containing protein</fullName>
    </recommendedName>
</protein>
<dbReference type="Pfam" id="PF01494">
    <property type="entry name" value="FAD_binding_3"/>
    <property type="match status" value="1"/>
</dbReference>
<dbReference type="Proteomes" id="UP000285146">
    <property type="component" value="Unassembled WGS sequence"/>
</dbReference>
<dbReference type="GO" id="GO:0004497">
    <property type="term" value="F:monooxygenase activity"/>
    <property type="evidence" value="ECO:0007669"/>
    <property type="project" value="UniProtKB-KW"/>
</dbReference>
<evidence type="ECO:0000259" key="7">
    <source>
        <dbReference type="Pfam" id="PF01494"/>
    </source>
</evidence>
<dbReference type="PANTHER" id="PTHR47178:SF3">
    <property type="entry name" value="FAD-BINDING DOMAIN-CONTAINING PROTEIN"/>
    <property type="match status" value="1"/>
</dbReference>
<dbReference type="OrthoDB" id="47494at2759"/>
<gene>
    <name evidence="8" type="ORF">VPNG_08685</name>
</gene>
<evidence type="ECO:0000256" key="1">
    <source>
        <dbReference type="ARBA" id="ARBA00001974"/>
    </source>
</evidence>
<keyword evidence="5" id="KW-0503">Monooxygenase</keyword>
<feature type="domain" description="FAD-binding" evidence="7">
    <location>
        <begin position="16"/>
        <end position="64"/>
    </location>
</feature>
<dbReference type="InParanoid" id="A0A423W2D5"/>
<evidence type="ECO:0000256" key="5">
    <source>
        <dbReference type="ARBA" id="ARBA00023033"/>
    </source>
</evidence>
<dbReference type="AlphaFoldDB" id="A0A423W2D5"/>
<keyword evidence="2" id="KW-0285">Flavoprotein</keyword>
<evidence type="ECO:0000256" key="3">
    <source>
        <dbReference type="ARBA" id="ARBA00022827"/>
    </source>
</evidence>
<evidence type="ECO:0000256" key="6">
    <source>
        <dbReference type="SAM" id="MobiDB-lite"/>
    </source>
</evidence>
<proteinExistence type="predicted"/>